<comment type="similarity">
    <text evidence="22">In the N-terminal section; belongs to the LigD polymerase family.</text>
</comment>
<feature type="compositionally biased region" description="Basic and acidic residues" evidence="23">
    <location>
        <begin position="333"/>
        <end position="351"/>
    </location>
</feature>
<dbReference type="GO" id="GO:0003677">
    <property type="term" value="F:DNA binding"/>
    <property type="evidence" value="ECO:0007669"/>
    <property type="project" value="UniProtKB-KW"/>
</dbReference>
<keyword evidence="12" id="KW-0067">ATP-binding</keyword>
<dbReference type="Proteomes" id="UP000234342">
    <property type="component" value="Unassembled WGS sequence"/>
</dbReference>
<dbReference type="AlphaFoldDB" id="A0A2H1J6F6"/>
<gene>
    <name evidence="25" type="ORF">BANT10_01664</name>
</gene>
<dbReference type="Gene3D" id="3.30.470.30">
    <property type="entry name" value="DNA ligase/mRNA capping enzyme"/>
    <property type="match status" value="1"/>
</dbReference>
<keyword evidence="16" id="KW-0234">DNA repair</keyword>
<dbReference type="Pfam" id="PF01068">
    <property type="entry name" value="DNA_ligase_A_M"/>
    <property type="match status" value="1"/>
</dbReference>
<dbReference type="Gene3D" id="3.90.920.10">
    <property type="entry name" value="DNA primase, PRIM domain"/>
    <property type="match status" value="1"/>
</dbReference>
<feature type="domain" description="ATP-dependent DNA ligase family profile" evidence="24">
    <location>
        <begin position="652"/>
        <end position="775"/>
    </location>
</feature>
<evidence type="ECO:0000256" key="3">
    <source>
        <dbReference type="ARBA" id="ARBA00022598"/>
    </source>
</evidence>
<evidence type="ECO:0000256" key="5">
    <source>
        <dbReference type="ARBA" id="ARBA00022695"/>
    </source>
</evidence>
<evidence type="ECO:0000256" key="16">
    <source>
        <dbReference type="ARBA" id="ARBA00023204"/>
    </source>
</evidence>
<dbReference type="InterPro" id="IPR014145">
    <property type="entry name" value="LigD_pol_dom"/>
</dbReference>
<feature type="region of interest" description="Disordered" evidence="23">
    <location>
        <begin position="497"/>
        <end position="544"/>
    </location>
</feature>
<evidence type="ECO:0000256" key="21">
    <source>
        <dbReference type="ARBA" id="ARBA00049981"/>
    </source>
</evidence>
<dbReference type="GO" id="GO:0046872">
    <property type="term" value="F:metal ion binding"/>
    <property type="evidence" value="ECO:0007669"/>
    <property type="project" value="UniProtKB-KW"/>
</dbReference>
<dbReference type="PANTHER" id="PTHR42705:SF2">
    <property type="entry name" value="BIFUNCTIONAL NON-HOMOLOGOUS END JOINING PROTEIN LIGD"/>
    <property type="match status" value="1"/>
</dbReference>
<dbReference type="CDD" id="cd04863">
    <property type="entry name" value="MtLigD_Pol_like"/>
    <property type="match status" value="1"/>
</dbReference>
<dbReference type="InterPro" id="IPR012340">
    <property type="entry name" value="NA-bd_OB-fold"/>
</dbReference>
<dbReference type="GO" id="GO:0003887">
    <property type="term" value="F:DNA-directed DNA polymerase activity"/>
    <property type="evidence" value="ECO:0007669"/>
    <property type="project" value="UniProtKB-KW"/>
</dbReference>
<evidence type="ECO:0000256" key="2">
    <source>
        <dbReference type="ARBA" id="ARBA00012727"/>
    </source>
</evidence>
<dbReference type="PANTHER" id="PTHR42705">
    <property type="entry name" value="BIFUNCTIONAL NON-HOMOLOGOUS END JOINING PROTEIN LIGD"/>
    <property type="match status" value="1"/>
</dbReference>
<dbReference type="NCBIfam" id="TIGR02778">
    <property type="entry name" value="ligD_pol"/>
    <property type="match status" value="1"/>
</dbReference>
<dbReference type="Gene3D" id="2.40.50.140">
    <property type="entry name" value="Nucleic acid-binding proteins"/>
    <property type="match status" value="1"/>
</dbReference>
<keyword evidence="9" id="KW-0227">DNA damage</keyword>
<keyword evidence="14" id="KW-0238">DNA-binding</keyword>
<dbReference type="RefSeq" id="WP_101642993.1">
    <property type="nucleotide sequence ID" value="NZ_FXZE01000006.1"/>
</dbReference>
<feature type="compositionally biased region" description="Basic and acidic residues" evidence="23">
    <location>
        <begin position="516"/>
        <end position="525"/>
    </location>
</feature>
<evidence type="ECO:0000256" key="9">
    <source>
        <dbReference type="ARBA" id="ARBA00022763"/>
    </source>
</evidence>
<dbReference type="InterPro" id="IPR052171">
    <property type="entry name" value="NHEJ_LigD"/>
</dbReference>
<dbReference type="InterPro" id="IPR033649">
    <property type="entry name" value="MtLigD_Pol-like"/>
</dbReference>
<feature type="compositionally biased region" description="Low complexity" evidence="23">
    <location>
        <begin position="500"/>
        <end position="510"/>
    </location>
</feature>
<dbReference type="InterPro" id="IPR012310">
    <property type="entry name" value="DNA_ligase_ATP-dep_cent"/>
</dbReference>
<keyword evidence="13" id="KW-0239">DNA-directed DNA polymerase</keyword>
<keyword evidence="11" id="KW-0269">Exonuclease</keyword>
<keyword evidence="4" id="KW-0808">Transferase</keyword>
<dbReference type="EMBL" id="FXZE01000006">
    <property type="protein sequence ID" value="SMX82908.1"/>
    <property type="molecule type" value="Genomic_DNA"/>
</dbReference>
<protein>
    <recommendedName>
        <fullName evidence="2">DNA ligase (ATP)</fullName>
        <ecNumber evidence="2">6.5.1.1</ecNumber>
    </recommendedName>
    <alternativeName>
        <fullName evidence="19">NHEJ DNA polymerase</fullName>
    </alternativeName>
</protein>
<evidence type="ECO:0000256" key="11">
    <source>
        <dbReference type="ARBA" id="ARBA00022839"/>
    </source>
</evidence>
<comment type="catalytic activity">
    <reaction evidence="20">
        <text>ATP + (deoxyribonucleotide)n-3'-hydroxyl + 5'-phospho-(deoxyribonucleotide)m = (deoxyribonucleotide)n+m + AMP + diphosphate.</text>
        <dbReference type="EC" id="6.5.1.1"/>
    </reaction>
</comment>
<feature type="compositionally biased region" description="Low complexity" evidence="23">
    <location>
        <begin position="321"/>
        <end position="332"/>
    </location>
</feature>
<dbReference type="NCBIfam" id="TIGR02777">
    <property type="entry name" value="LigD_PE_dom"/>
    <property type="match status" value="1"/>
</dbReference>
<dbReference type="Pfam" id="PF13298">
    <property type="entry name" value="LigD_N"/>
    <property type="match status" value="1"/>
</dbReference>
<proteinExistence type="inferred from homology"/>
<dbReference type="InterPro" id="IPR014146">
    <property type="entry name" value="LigD_ligase_dom"/>
</dbReference>
<feature type="compositionally biased region" description="Polar residues" evidence="23">
    <location>
        <begin position="526"/>
        <end position="540"/>
    </location>
</feature>
<sequence>MPRQEQKVTVDGHRLTLTNLDKVFYPETGTTKGEVLDYYARIHEHLIRHAHDRIATRKRWVDGVGTPQKPGDVFFEKNLPDSAPSWITSRSIRHSTGSKRYPLVQDRATLTYLAQMASLEIHIPQWQVSKGASDPGTIESTTRHPDRMVFDLDPGPGRELADCIEVAQLVRELLTGMGLDAYPVTSGSKGIHLYAPLDGSASSQQISDVAHELARSLESDHKDLVVSAMKKTLRENKVLIDWSQNSAAKTTVAPYSLRGRFTPTVATPRTWDELDDPPAVEQLRFEEVLERIDDHGDLLEPLAQTAGDSANPATTSAGDAPASTKGTSSSSKAPRDRLDIYRSKRDPKHTSEPVPDSHGTSGDELSFVIQEHHASTLHWDFRLEHDGVLVSWALPKGPPTDPKHNHLAIQTEDHPLEYGSFEGTIEKGQYGAGEVTIWDSGTYELEKWKEGREIIAVLHGAEDGGLGGERRFALFNTGEHGPNKEPEKNWMIHLTKDSATNSSTNSSTNSPRRGKASTEHTDSKRNGSTGPERTGSTDAQPTDMAPMLASIGSLPSVRRQAEDWAFEMKWDGIRALASVRAGTDDSSGSIALTSRNGHDMTKAYPELIELADCVDADCILDAEIVALGPGSRPDFGRLQRRMGLTRESDIERERERTPVYLMVFDVLNVDGASLLKTPYLGRRERLFDMVTEGEHIHVPAAFEGTVDKAMEASRELQLEGVMAKQTDSTYLPGRRTHTWAKLKHTSTRDVIIVGWRTGKGERSETFSSLLLAAHEKDGLVYLGRVGTGFDDHQLQALRAQLDRLSRKTPSLDVPAAESRDANWVRPSLVGEVRYGGITEAGRLRHPVWRGLREDIDPEEVTA</sequence>
<dbReference type="GO" id="GO:0005524">
    <property type="term" value="F:ATP binding"/>
    <property type="evidence" value="ECO:0007669"/>
    <property type="project" value="UniProtKB-KW"/>
</dbReference>
<dbReference type="GO" id="GO:0003910">
    <property type="term" value="F:DNA ligase (ATP) activity"/>
    <property type="evidence" value="ECO:0007669"/>
    <property type="project" value="UniProtKB-EC"/>
</dbReference>
<dbReference type="InterPro" id="IPR012309">
    <property type="entry name" value="DNA_ligase_ATP-dep_C"/>
</dbReference>
<evidence type="ECO:0000256" key="4">
    <source>
        <dbReference type="ARBA" id="ARBA00022679"/>
    </source>
</evidence>
<reference evidence="26" key="1">
    <citation type="submission" date="2017-03" db="EMBL/GenBank/DDBJ databases">
        <authorList>
            <person name="Monnet C."/>
        </authorList>
    </citation>
    <scope>NUCLEOTIDE SEQUENCE [LARGE SCALE GENOMIC DNA]</scope>
    <source>
        <strain evidence="26">P10</strain>
    </source>
</reference>
<evidence type="ECO:0000256" key="13">
    <source>
        <dbReference type="ARBA" id="ARBA00022932"/>
    </source>
</evidence>
<evidence type="ECO:0000256" key="20">
    <source>
        <dbReference type="ARBA" id="ARBA00034003"/>
    </source>
</evidence>
<dbReference type="Gene3D" id="3.30.1490.70">
    <property type="match status" value="1"/>
</dbReference>
<evidence type="ECO:0000256" key="23">
    <source>
        <dbReference type="SAM" id="MobiDB-lite"/>
    </source>
</evidence>
<keyword evidence="17" id="KW-0464">Manganese</keyword>
<dbReference type="Pfam" id="PF04679">
    <property type="entry name" value="DNA_ligase_A_C"/>
    <property type="match status" value="1"/>
</dbReference>
<name>A0A2H1J6F6_9MICO</name>
<dbReference type="NCBIfam" id="NF007210">
    <property type="entry name" value="PRK09632.1"/>
    <property type="match status" value="1"/>
</dbReference>
<evidence type="ECO:0000256" key="1">
    <source>
        <dbReference type="ARBA" id="ARBA00001936"/>
    </source>
</evidence>
<dbReference type="GO" id="GO:0004527">
    <property type="term" value="F:exonuclease activity"/>
    <property type="evidence" value="ECO:0007669"/>
    <property type="project" value="UniProtKB-KW"/>
</dbReference>
<keyword evidence="15" id="KW-0233">DNA recombination</keyword>
<dbReference type="Pfam" id="PF21686">
    <property type="entry name" value="LigD_Prim-Pol"/>
    <property type="match status" value="1"/>
</dbReference>
<dbReference type="SUPFAM" id="SSF50249">
    <property type="entry name" value="Nucleic acid-binding proteins"/>
    <property type="match status" value="1"/>
</dbReference>
<evidence type="ECO:0000256" key="10">
    <source>
        <dbReference type="ARBA" id="ARBA00022801"/>
    </source>
</evidence>
<keyword evidence="8" id="KW-0547">Nucleotide-binding</keyword>
<evidence type="ECO:0000256" key="15">
    <source>
        <dbReference type="ARBA" id="ARBA00023172"/>
    </source>
</evidence>
<evidence type="ECO:0000256" key="17">
    <source>
        <dbReference type="ARBA" id="ARBA00023211"/>
    </source>
</evidence>
<comment type="similarity">
    <text evidence="21">In the C-terminal section; belongs to the ATP-dependent DNA ligase family.</text>
</comment>
<evidence type="ECO:0000256" key="6">
    <source>
        <dbReference type="ARBA" id="ARBA00022722"/>
    </source>
</evidence>
<evidence type="ECO:0000256" key="7">
    <source>
        <dbReference type="ARBA" id="ARBA00022723"/>
    </source>
</evidence>
<evidence type="ECO:0000256" key="12">
    <source>
        <dbReference type="ARBA" id="ARBA00022840"/>
    </source>
</evidence>
<dbReference type="NCBIfam" id="TIGR02779">
    <property type="entry name" value="NHEJ_ligase_lig"/>
    <property type="match status" value="1"/>
</dbReference>
<dbReference type="CDD" id="cd07971">
    <property type="entry name" value="OBF_DNA_ligase_LigD"/>
    <property type="match status" value="1"/>
</dbReference>
<evidence type="ECO:0000313" key="25">
    <source>
        <dbReference type="EMBL" id="SMX82908.1"/>
    </source>
</evidence>
<dbReference type="SUPFAM" id="SSF56091">
    <property type="entry name" value="DNA ligase/mRNA capping enzyme, catalytic domain"/>
    <property type="match status" value="1"/>
</dbReference>
<keyword evidence="3 25" id="KW-0436">Ligase</keyword>
<evidence type="ECO:0000313" key="26">
    <source>
        <dbReference type="Proteomes" id="UP000234342"/>
    </source>
</evidence>
<feature type="region of interest" description="Disordered" evidence="23">
    <location>
        <begin position="305"/>
        <end position="363"/>
    </location>
</feature>
<dbReference type="GO" id="GO:0006310">
    <property type="term" value="P:DNA recombination"/>
    <property type="evidence" value="ECO:0007669"/>
    <property type="project" value="UniProtKB-KW"/>
</dbReference>
<organism evidence="25 26">
    <name type="scientific">Brevibacterium antiquum</name>
    <dbReference type="NCBI Taxonomy" id="234835"/>
    <lineage>
        <taxon>Bacteria</taxon>
        <taxon>Bacillati</taxon>
        <taxon>Actinomycetota</taxon>
        <taxon>Actinomycetes</taxon>
        <taxon>Micrococcales</taxon>
        <taxon>Brevibacteriaceae</taxon>
        <taxon>Brevibacterium</taxon>
    </lineage>
</organism>
<evidence type="ECO:0000256" key="18">
    <source>
        <dbReference type="ARBA" id="ARBA00023268"/>
    </source>
</evidence>
<dbReference type="InterPro" id="IPR014144">
    <property type="entry name" value="LigD_PE_domain"/>
</dbReference>
<dbReference type="EC" id="6.5.1.1" evidence="2"/>
<evidence type="ECO:0000256" key="8">
    <source>
        <dbReference type="ARBA" id="ARBA00022741"/>
    </source>
</evidence>
<feature type="compositionally biased region" description="Polar residues" evidence="23">
    <location>
        <begin position="306"/>
        <end position="317"/>
    </location>
</feature>
<keyword evidence="18" id="KW-0511">Multifunctional enzyme</keyword>
<comment type="cofactor">
    <cofactor evidence="1">
        <name>Mn(2+)</name>
        <dbReference type="ChEBI" id="CHEBI:29035"/>
    </cofactor>
</comment>
<keyword evidence="6" id="KW-0540">Nuclease</keyword>
<dbReference type="GO" id="GO:0006281">
    <property type="term" value="P:DNA repair"/>
    <property type="evidence" value="ECO:0007669"/>
    <property type="project" value="UniProtKB-KW"/>
</dbReference>
<accession>A0A2H1J6F6</accession>
<keyword evidence="5" id="KW-0548">Nucleotidyltransferase</keyword>
<keyword evidence="26" id="KW-1185">Reference proteome</keyword>
<keyword evidence="10" id="KW-0378">Hydrolase</keyword>
<dbReference type="CDD" id="cd07906">
    <property type="entry name" value="Adenylation_DNA_ligase_LigD_LigC"/>
    <property type="match status" value="1"/>
</dbReference>
<evidence type="ECO:0000259" key="24">
    <source>
        <dbReference type="PROSITE" id="PS50160"/>
    </source>
</evidence>
<evidence type="ECO:0000256" key="19">
    <source>
        <dbReference type="ARBA" id="ARBA00029943"/>
    </source>
</evidence>
<evidence type="ECO:0000256" key="22">
    <source>
        <dbReference type="ARBA" id="ARBA00049990"/>
    </source>
</evidence>
<keyword evidence="7" id="KW-0479">Metal-binding</keyword>
<evidence type="ECO:0000256" key="14">
    <source>
        <dbReference type="ARBA" id="ARBA00023125"/>
    </source>
</evidence>
<dbReference type="PROSITE" id="PS50160">
    <property type="entry name" value="DNA_LIGASE_A3"/>
    <property type="match status" value="1"/>
</dbReference>